<name>A0A6A1XNH5_BACOV</name>
<dbReference type="Proteomes" id="UP000375690">
    <property type="component" value="Unassembled WGS sequence"/>
</dbReference>
<reference evidence="2 3" key="1">
    <citation type="journal article" date="2019" name="Nat. Med.">
        <title>A library of human gut bacterial isolates paired with longitudinal multiomics data enables mechanistic microbiome research.</title>
        <authorList>
            <person name="Poyet M."/>
            <person name="Groussin M."/>
            <person name="Gibbons S.M."/>
            <person name="Avila-Pacheco J."/>
            <person name="Jiang X."/>
            <person name="Kearney S.M."/>
            <person name="Perrotta A.R."/>
            <person name="Berdy B."/>
            <person name="Zhao S."/>
            <person name="Lieberman T.D."/>
            <person name="Swanson P.K."/>
            <person name="Smith M."/>
            <person name="Roesemann S."/>
            <person name="Alexander J.E."/>
            <person name="Rich S.A."/>
            <person name="Livny J."/>
            <person name="Vlamakis H."/>
            <person name="Clish C."/>
            <person name="Bullock K."/>
            <person name="Deik A."/>
            <person name="Scott J."/>
            <person name="Pierce K.A."/>
            <person name="Xavier R.J."/>
            <person name="Alm E.J."/>
        </authorList>
    </citation>
    <scope>NUCLEOTIDE SEQUENCE [LARGE SCALE GENOMIC DNA]</scope>
    <source>
        <strain evidence="2 3">BIOML-A2</strain>
    </source>
</reference>
<sequence length="75" mass="8666">MLDEIRQNVKTVLSGEDGFSISMFFNNLCGKNFSGEKYRDYIRYIAFGEMGFKPGEITLYRNGVQVWTGKINIEK</sequence>
<evidence type="ECO:0000313" key="2">
    <source>
        <dbReference type="EMBL" id="KAB1328937.1"/>
    </source>
</evidence>
<dbReference type="EMBL" id="VWFC01000005">
    <property type="protein sequence ID" value="KAB1328937.1"/>
    <property type="molecule type" value="Genomic_DNA"/>
</dbReference>
<evidence type="ECO:0000313" key="3">
    <source>
        <dbReference type="Proteomes" id="UP000375690"/>
    </source>
</evidence>
<organism evidence="2 3">
    <name type="scientific">Bacteroides ovatus</name>
    <dbReference type="NCBI Taxonomy" id="28116"/>
    <lineage>
        <taxon>Bacteria</taxon>
        <taxon>Pseudomonadati</taxon>
        <taxon>Bacteroidota</taxon>
        <taxon>Bacteroidia</taxon>
        <taxon>Bacteroidales</taxon>
        <taxon>Bacteroidaceae</taxon>
        <taxon>Bacteroides</taxon>
    </lineage>
</organism>
<evidence type="ECO:0000259" key="1">
    <source>
        <dbReference type="Pfam" id="PF24737"/>
    </source>
</evidence>
<feature type="domain" description="DUF7688" evidence="1">
    <location>
        <begin position="3"/>
        <end position="72"/>
    </location>
</feature>
<proteinExistence type="predicted"/>
<dbReference type="InterPro" id="IPR056105">
    <property type="entry name" value="DUF7688"/>
</dbReference>
<gene>
    <name evidence="2" type="ORF">F3B53_06490</name>
</gene>
<dbReference type="AlphaFoldDB" id="A0A6A1XNH5"/>
<dbReference type="Pfam" id="PF24737">
    <property type="entry name" value="DUF7688"/>
    <property type="match status" value="1"/>
</dbReference>
<accession>A0A6A1XNH5</accession>
<comment type="caution">
    <text evidence="2">The sequence shown here is derived from an EMBL/GenBank/DDBJ whole genome shotgun (WGS) entry which is preliminary data.</text>
</comment>
<protein>
    <recommendedName>
        <fullName evidence="1">DUF7688 domain-containing protein</fullName>
    </recommendedName>
</protein>